<accession>A0A3M6U6W7</accession>
<dbReference type="InterPro" id="IPR032072">
    <property type="entry name" value="DUF4807"/>
</dbReference>
<dbReference type="EMBL" id="RCHS01002141">
    <property type="protein sequence ID" value="RMX49432.1"/>
    <property type="molecule type" value="Genomic_DNA"/>
</dbReference>
<dbReference type="AlphaFoldDB" id="A0A3M6U6W7"/>
<proteinExistence type="predicted"/>
<sequence>MNSNNLFFNLGKVIICTKYYSPDLFHERGSRETVRCVSLVEKSEGKHAQCLKVILNADTIFAKLLWKQITTSRFFGVHLSSWLYSQLRSNTERNEQLSSAFNGMIDLGESCSINIQGELSEMKIPTFCKIVVNIGVQPLARLCLEPDLRSKRLVAELVEFMQLQDVMAWLSTLGGAYSAMGDHLCSYSEKAGQISQHQLLVALRLGNPILVAQEQYALATSHGVGRDDKLISSCKAAWHRIKHLKKQKKIDQEIMKSIT</sequence>
<reference evidence="1 2" key="1">
    <citation type="journal article" date="2018" name="Sci. Rep.">
        <title>Comparative analysis of the Pocillopora damicornis genome highlights role of immune system in coral evolution.</title>
        <authorList>
            <person name="Cunning R."/>
            <person name="Bay R.A."/>
            <person name="Gillette P."/>
            <person name="Baker A.C."/>
            <person name="Traylor-Knowles N."/>
        </authorList>
    </citation>
    <scope>NUCLEOTIDE SEQUENCE [LARGE SCALE GENOMIC DNA]</scope>
    <source>
        <strain evidence="1">RSMAS</strain>
        <tissue evidence="1">Whole animal</tissue>
    </source>
</reference>
<keyword evidence="2" id="KW-1185">Reference proteome</keyword>
<gene>
    <name evidence="1" type="ORF">pdam_00013335</name>
</gene>
<dbReference type="Proteomes" id="UP000275408">
    <property type="component" value="Unassembled WGS sequence"/>
</dbReference>
<evidence type="ECO:0000313" key="1">
    <source>
        <dbReference type="EMBL" id="RMX49432.1"/>
    </source>
</evidence>
<organism evidence="1 2">
    <name type="scientific">Pocillopora damicornis</name>
    <name type="common">Cauliflower coral</name>
    <name type="synonym">Millepora damicornis</name>
    <dbReference type="NCBI Taxonomy" id="46731"/>
    <lineage>
        <taxon>Eukaryota</taxon>
        <taxon>Metazoa</taxon>
        <taxon>Cnidaria</taxon>
        <taxon>Anthozoa</taxon>
        <taxon>Hexacorallia</taxon>
        <taxon>Scleractinia</taxon>
        <taxon>Astrocoeniina</taxon>
        <taxon>Pocilloporidae</taxon>
        <taxon>Pocillopora</taxon>
    </lineage>
</organism>
<dbReference type="PANTHER" id="PTHR36693:SF1">
    <property type="entry name" value="GH02722P"/>
    <property type="match status" value="1"/>
</dbReference>
<protein>
    <submittedName>
        <fullName evidence="1">Uncharacterized protein</fullName>
    </submittedName>
</protein>
<comment type="caution">
    <text evidence="1">The sequence shown here is derived from an EMBL/GenBank/DDBJ whole genome shotgun (WGS) entry which is preliminary data.</text>
</comment>
<dbReference type="OrthoDB" id="121932at2759"/>
<evidence type="ECO:0000313" key="2">
    <source>
        <dbReference type="Proteomes" id="UP000275408"/>
    </source>
</evidence>
<dbReference type="Pfam" id="PF16065">
    <property type="entry name" value="DUF4807"/>
    <property type="match status" value="1"/>
</dbReference>
<name>A0A3M6U6W7_POCDA</name>
<dbReference type="PANTHER" id="PTHR36693">
    <property type="entry name" value="GH02722P"/>
    <property type="match status" value="1"/>
</dbReference>